<feature type="domain" description="Peptidase S1" evidence="4">
    <location>
        <begin position="89"/>
        <end position="278"/>
    </location>
</feature>
<proteinExistence type="inferred from homology"/>
<name>A0AAX6T658_HETGA</name>
<accession>A0AAX6T658</accession>
<dbReference type="InterPro" id="IPR001254">
    <property type="entry name" value="Trypsin_dom"/>
</dbReference>
<keyword evidence="6" id="KW-0645">Protease</keyword>
<evidence type="ECO:0000256" key="3">
    <source>
        <dbReference type="SAM" id="MobiDB-lite"/>
    </source>
</evidence>
<dbReference type="SMART" id="SM00020">
    <property type="entry name" value="Tryp_SPc"/>
    <property type="match status" value="1"/>
</dbReference>
<dbReference type="GeneID" id="101702750"/>
<gene>
    <name evidence="6" type="primary">Prss55</name>
</gene>
<dbReference type="CDD" id="cd00190">
    <property type="entry name" value="Tryp_SPc"/>
    <property type="match status" value="1"/>
</dbReference>
<dbReference type="InterPro" id="IPR043504">
    <property type="entry name" value="Peptidase_S1_PA_chymotrypsin"/>
</dbReference>
<feature type="compositionally biased region" description="Basic residues" evidence="3">
    <location>
        <begin position="46"/>
        <end position="55"/>
    </location>
</feature>
<dbReference type="PRINTS" id="PR00722">
    <property type="entry name" value="CHYMOTRYPSIN"/>
</dbReference>
<evidence type="ECO:0000259" key="4">
    <source>
        <dbReference type="PROSITE" id="PS50240"/>
    </source>
</evidence>
<evidence type="ECO:0000313" key="5">
    <source>
        <dbReference type="Proteomes" id="UP000694906"/>
    </source>
</evidence>
<feature type="region of interest" description="Disordered" evidence="3">
    <location>
        <begin position="1"/>
        <end position="95"/>
    </location>
</feature>
<dbReference type="SUPFAM" id="SSF50494">
    <property type="entry name" value="Trypsin-like serine proteases"/>
    <property type="match status" value="1"/>
</dbReference>
<keyword evidence="5" id="KW-1185">Reference proteome</keyword>
<evidence type="ECO:0000256" key="2">
    <source>
        <dbReference type="ARBA" id="ARBA00024195"/>
    </source>
</evidence>
<sequence>MSLPVSYPPHREPQGRGGCEPCRKTGATEPGSWSPRTPGEKGGHQLSRKVARSRKPSWTMPRDVVKDPFSMTELNIPGSSGGERRGRVSSHGSPKELRVVVGTNDLTNPRLEIKQVTSIICHRGYVRATMDNDIGLLLLASPIKFNGLKVPICLPPQPSPISWLECWVAGWGQTSSTEKNSMKSDLMKVPMVIMDWKECSKLFSKLTKNMLCAGYQNKNYDACQGDSGGPLVCTTDESSSKWYQVGIISWGRSCGQKNTPGIYTLLAKYNRWIKNVTQLEGRPYSVEEMWDSPEQPRQNSGTSASPVPGSRTAWLLARLLPCLLLRALFNW</sequence>
<dbReference type="InterPro" id="IPR009003">
    <property type="entry name" value="Peptidase_S1_PA"/>
</dbReference>
<reference evidence="6" key="1">
    <citation type="submission" date="2025-08" db="UniProtKB">
        <authorList>
            <consortium name="RefSeq"/>
        </authorList>
    </citation>
    <scope>IDENTIFICATION</scope>
</reference>
<dbReference type="Gene3D" id="2.40.10.10">
    <property type="entry name" value="Trypsin-like serine proteases"/>
    <property type="match status" value="1"/>
</dbReference>
<dbReference type="AlphaFoldDB" id="A0AAX6T658"/>
<dbReference type="PROSITE" id="PS50240">
    <property type="entry name" value="TRYPSIN_DOM"/>
    <property type="match status" value="1"/>
</dbReference>
<evidence type="ECO:0000256" key="1">
    <source>
        <dbReference type="ARBA" id="ARBA00023157"/>
    </source>
</evidence>
<dbReference type="CTD" id="203074"/>
<keyword evidence="1" id="KW-1015">Disulfide bond</keyword>
<dbReference type="InterPro" id="IPR001314">
    <property type="entry name" value="Peptidase_S1A"/>
</dbReference>
<dbReference type="Pfam" id="PF00089">
    <property type="entry name" value="Trypsin"/>
    <property type="match status" value="1"/>
</dbReference>
<dbReference type="Proteomes" id="UP000694906">
    <property type="component" value="Unplaced"/>
</dbReference>
<dbReference type="GO" id="GO:0004252">
    <property type="term" value="F:serine-type endopeptidase activity"/>
    <property type="evidence" value="ECO:0007669"/>
    <property type="project" value="InterPro"/>
</dbReference>
<dbReference type="PANTHER" id="PTHR24256">
    <property type="entry name" value="TRYPTASE-RELATED"/>
    <property type="match status" value="1"/>
</dbReference>
<dbReference type="InterPro" id="IPR033116">
    <property type="entry name" value="TRYPSIN_SER"/>
</dbReference>
<organism evidence="5 6">
    <name type="scientific">Heterocephalus glaber</name>
    <name type="common">Naked mole rat</name>
    <dbReference type="NCBI Taxonomy" id="10181"/>
    <lineage>
        <taxon>Eukaryota</taxon>
        <taxon>Metazoa</taxon>
        <taxon>Chordata</taxon>
        <taxon>Craniata</taxon>
        <taxon>Vertebrata</taxon>
        <taxon>Euteleostomi</taxon>
        <taxon>Mammalia</taxon>
        <taxon>Eutheria</taxon>
        <taxon>Euarchontoglires</taxon>
        <taxon>Glires</taxon>
        <taxon>Rodentia</taxon>
        <taxon>Hystricomorpha</taxon>
        <taxon>Bathyergidae</taxon>
        <taxon>Heterocephalus</taxon>
    </lineage>
</organism>
<dbReference type="PROSITE" id="PS00135">
    <property type="entry name" value="TRYPSIN_SER"/>
    <property type="match status" value="1"/>
</dbReference>
<comment type="similarity">
    <text evidence="2">Belongs to the peptidase S1 family. CLIP subfamily.</text>
</comment>
<keyword evidence="6" id="KW-0378">Hydrolase</keyword>
<dbReference type="InterPro" id="IPR051487">
    <property type="entry name" value="Ser/Thr_Proteases_Immune/Dev"/>
</dbReference>
<evidence type="ECO:0000313" key="6">
    <source>
        <dbReference type="RefSeq" id="XP_021117009.1"/>
    </source>
</evidence>
<dbReference type="RefSeq" id="XP_021117009.1">
    <property type="nucleotide sequence ID" value="XM_021261350.1"/>
</dbReference>
<dbReference type="GO" id="GO:0006508">
    <property type="term" value="P:proteolysis"/>
    <property type="evidence" value="ECO:0007669"/>
    <property type="project" value="UniProtKB-KW"/>
</dbReference>
<dbReference type="FunFam" id="2.40.10.10:FF:000002">
    <property type="entry name" value="Transmembrane protease serine"/>
    <property type="match status" value="1"/>
</dbReference>
<protein>
    <submittedName>
        <fullName evidence="6">Serine protease 55 isoform X1</fullName>
    </submittedName>
</protein>